<organism evidence="9 11">
    <name type="scientific">Paracoccus saliphilus</name>
    <dbReference type="NCBI Taxonomy" id="405559"/>
    <lineage>
        <taxon>Bacteria</taxon>
        <taxon>Pseudomonadati</taxon>
        <taxon>Pseudomonadota</taxon>
        <taxon>Alphaproteobacteria</taxon>
        <taxon>Rhodobacterales</taxon>
        <taxon>Paracoccaceae</taxon>
        <taxon>Paracoccus</taxon>
    </lineage>
</organism>
<dbReference type="RefSeq" id="WP_076523969.1">
    <property type="nucleotide sequence ID" value="NZ_FTOU01000003.1"/>
</dbReference>
<dbReference type="GO" id="GO:0022857">
    <property type="term" value="F:transmembrane transporter activity"/>
    <property type="evidence" value="ECO:0007669"/>
    <property type="project" value="UniProtKB-UniRule"/>
</dbReference>
<protein>
    <recommendedName>
        <fullName evidence="7">TRAP transporter large permease protein</fullName>
    </recommendedName>
</protein>
<feature type="transmembrane region" description="Helical" evidence="7">
    <location>
        <begin position="245"/>
        <end position="263"/>
    </location>
</feature>
<dbReference type="NCBIfam" id="TIGR00786">
    <property type="entry name" value="dctM"/>
    <property type="match status" value="1"/>
</dbReference>
<feature type="transmembrane region" description="Helical" evidence="7">
    <location>
        <begin position="403"/>
        <end position="429"/>
    </location>
</feature>
<evidence type="ECO:0000256" key="4">
    <source>
        <dbReference type="ARBA" id="ARBA00022692"/>
    </source>
</evidence>
<evidence type="ECO:0000313" key="10">
    <source>
        <dbReference type="EMBL" id="WCR01416.1"/>
    </source>
</evidence>
<reference evidence="9 11" key="1">
    <citation type="submission" date="2017-01" db="EMBL/GenBank/DDBJ databases">
        <authorList>
            <person name="Varghese N."/>
            <person name="Submissions S."/>
        </authorList>
    </citation>
    <scope>NUCLEOTIDE SEQUENCE [LARGE SCALE GENOMIC DNA]</scope>
    <source>
        <strain evidence="9 11">DSM 18447</strain>
    </source>
</reference>
<dbReference type="PANTHER" id="PTHR33362:SF4">
    <property type="entry name" value="2,3-DIKETO-L-GULONATE TRAP TRANSPORTER LARGE PERMEASE PROTEIN YIAN"/>
    <property type="match status" value="1"/>
</dbReference>
<dbReference type="InterPro" id="IPR004681">
    <property type="entry name" value="TRAP_DctM"/>
</dbReference>
<feature type="transmembrane region" description="Helical" evidence="7">
    <location>
        <begin position="173"/>
        <end position="196"/>
    </location>
</feature>
<feature type="transmembrane region" description="Helical" evidence="7">
    <location>
        <begin position="80"/>
        <end position="100"/>
    </location>
</feature>
<dbReference type="AlphaFoldDB" id="A0AA45W2S0"/>
<comment type="function">
    <text evidence="7">Part of the tripartite ATP-independent periplasmic (TRAP) transport system.</text>
</comment>
<reference evidence="10 12" key="2">
    <citation type="submission" date="2021-01" db="EMBL/GenBank/DDBJ databases">
        <title>Biogeographic distribution of Paracoccus.</title>
        <authorList>
            <person name="Hollensteiner J."/>
            <person name="Leineberger J."/>
            <person name="Brinkhoff T."/>
            <person name="Daniel R."/>
        </authorList>
    </citation>
    <scope>NUCLEOTIDE SEQUENCE [LARGE SCALE GENOMIC DNA]</scope>
    <source>
        <strain evidence="10 12">DSM 18447</strain>
    </source>
</reference>
<dbReference type="Proteomes" id="UP001215549">
    <property type="component" value="Chromosome"/>
</dbReference>
<comment type="subcellular location">
    <subcellularLocation>
        <location evidence="1 7">Cell inner membrane</location>
        <topology evidence="1 7">Multi-pass membrane protein</topology>
    </subcellularLocation>
</comment>
<dbReference type="EMBL" id="FTOU01000003">
    <property type="protein sequence ID" value="SIS69766.1"/>
    <property type="molecule type" value="Genomic_DNA"/>
</dbReference>
<evidence type="ECO:0000256" key="2">
    <source>
        <dbReference type="ARBA" id="ARBA00022475"/>
    </source>
</evidence>
<keyword evidence="12" id="KW-1185">Reference proteome</keyword>
<dbReference type="Pfam" id="PF06808">
    <property type="entry name" value="DctM"/>
    <property type="match status" value="1"/>
</dbReference>
<comment type="subunit">
    <text evidence="7">The complex comprises the extracytoplasmic solute receptor protein and the two transmembrane proteins.</text>
</comment>
<keyword evidence="7" id="KW-0813">Transport</keyword>
<dbReference type="GO" id="GO:0005886">
    <property type="term" value="C:plasma membrane"/>
    <property type="evidence" value="ECO:0007669"/>
    <property type="project" value="UniProtKB-SubCell"/>
</dbReference>
<evidence type="ECO:0000256" key="6">
    <source>
        <dbReference type="ARBA" id="ARBA00023136"/>
    </source>
</evidence>
<feature type="transmembrane region" description="Helical" evidence="7">
    <location>
        <begin position="7"/>
        <end position="36"/>
    </location>
</feature>
<feature type="transmembrane region" description="Helical" evidence="7">
    <location>
        <begin position="137"/>
        <end position="161"/>
    </location>
</feature>
<evidence type="ECO:0000313" key="9">
    <source>
        <dbReference type="EMBL" id="SIS69766.1"/>
    </source>
</evidence>
<evidence type="ECO:0000256" key="3">
    <source>
        <dbReference type="ARBA" id="ARBA00022519"/>
    </source>
</evidence>
<dbReference type="InterPro" id="IPR010656">
    <property type="entry name" value="DctM"/>
</dbReference>
<feature type="transmembrane region" description="Helical" evidence="7">
    <location>
        <begin position="275"/>
        <end position="297"/>
    </location>
</feature>
<evidence type="ECO:0000313" key="12">
    <source>
        <dbReference type="Proteomes" id="UP001215549"/>
    </source>
</evidence>
<accession>A0AA45W2S0</accession>
<evidence type="ECO:0000259" key="8">
    <source>
        <dbReference type="Pfam" id="PF06808"/>
    </source>
</evidence>
<keyword evidence="2" id="KW-1003">Cell membrane</keyword>
<dbReference type="Proteomes" id="UP000186216">
    <property type="component" value="Unassembled WGS sequence"/>
</dbReference>
<evidence type="ECO:0000256" key="1">
    <source>
        <dbReference type="ARBA" id="ARBA00004429"/>
    </source>
</evidence>
<dbReference type="EMBL" id="CP067140">
    <property type="protein sequence ID" value="WCR01416.1"/>
    <property type="molecule type" value="Genomic_DNA"/>
</dbReference>
<evidence type="ECO:0000256" key="5">
    <source>
        <dbReference type="ARBA" id="ARBA00022989"/>
    </source>
</evidence>
<keyword evidence="6 7" id="KW-0472">Membrane</keyword>
<keyword evidence="3 7" id="KW-0997">Cell inner membrane</keyword>
<gene>
    <name evidence="10" type="ORF">JHX88_10665</name>
    <name evidence="9" type="ORF">SAMN05421772_10367</name>
</gene>
<feature type="transmembrane region" description="Helical" evidence="7">
    <location>
        <begin position="360"/>
        <end position="383"/>
    </location>
</feature>
<dbReference type="PIRSF" id="PIRSF006066">
    <property type="entry name" value="HI0050"/>
    <property type="match status" value="1"/>
</dbReference>
<evidence type="ECO:0000256" key="7">
    <source>
        <dbReference type="RuleBase" id="RU369079"/>
    </source>
</evidence>
<proteinExistence type="inferred from homology"/>
<feature type="transmembrane region" description="Helical" evidence="7">
    <location>
        <begin position="317"/>
        <end position="348"/>
    </location>
</feature>
<feature type="transmembrane region" description="Helical" evidence="7">
    <location>
        <begin position="217"/>
        <end position="239"/>
    </location>
</feature>
<keyword evidence="4 7" id="KW-0812">Transmembrane</keyword>
<feature type="domain" description="TRAP C4-dicarboxylate transport system permease DctM subunit" evidence="8">
    <location>
        <begin position="9"/>
        <end position="420"/>
    </location>
</feature>
<comment type="similarity">
    <text evidence="7">Belongs to the TRAP transporter large permease family.</text>
</comment>
<name>A0AA45W2S0_9RHOB</name>
<evidence type="ECO:0000313" key="11">
    <source>
        <dbReference type="Proteomes" id="UP000186216"/>
    </source>
</evidence>
<keyword evidence="5 7" id="KW-1133">Transmembrane helix</keyword>
<dbReference type="PANTHER" id="PTHR33362">
    <property type="entry name" value="SIALIC ACID TRAP TRANSPORTER PERMEASE PROTEIN SIAT-RELATED"/>
    <property type="match status" value="1"/>
</dbReference>
<sequence length="430" mass="45869">MSTILTLSIIILFIALMIRVPVFIAILAGTALYFLAAGHANPLLLVQRFVSGLESVPLLAVPFFVCAGVFMNHSGITRRIMTFCAALTAAIWGGLAQVNILLSTLMGGMSGSSLADAAMTAKMLVPEMERRGMSKPFSTVITAFSSTITPLIPPGIGMIIYGATANVSIGQLFMGGISVGLLTCVTMMVMTSWVARRRNYAPLKAADDYVAVPIGKAFLSAAFPLCLPLIVLGGIRLGVFTPTEAGAVAVVYALGLGIAYQELSPSKLSLCLKETVLTTAVIMLIVGAASALAWVLTRERIPQGLTAWMVDAVASKYLFLIIVNIFLLVVGMFIEGNAAMIVLVPLLVPIARAFGIDDIHFAFIFIFNLAIGAITPPLGTLMFVTCGITGCRIRAFLTESIPYFAQMLLCLLLVTFVPQISTWLVDLLYR</sequence>
<feature type="transmembrane region" description="Helical" evidence="7">
    <location>
        <begin position="56"/>
        <end position="73"/>
    </location>
</feature>